<proteinExistence type="inferred from homology"/>
<dbReference type="SUPFAM" id="SSF111352">
    <property type="entry name" value="Ammonium transporter"/>
    <property type="match status" value="1"/>
</dbReference>
<feature type="transmembrane region" description="Helical" evidence="9">
    <location>
        <begin position="352"/>
        <end position="375"/>
    </location>
</feature>
<protein>
    <recommendedName>
        <fullName evidence="8 9">Ammonium transporter</fullName>
    </recommendedName>
</protein>
<reference evidence="12" key="1">
    <citation type="journal article" date="2019" name="Int. J. Syst. Evol. Microbiol.">
        <title>The Global Catalogue of Microorganisms (GCM) 10K type strain sequencing project: providing services to taxonomists for standard genome sequencing and annotation.</title>
        <authorList>
            <consortium name="The Broad Institute Genomics Platform"/>
            <consortium name="The Broad Institute Genome Sequencing Center for Infectious Disease"/>
            <person name="Wu L."/>
            <person name="Ma J."/>
        </authorList>
    </citation>
    <scope>NUCLEOTIDE SEQUENCE [LARGE SCALE GENOMIC DNA]</scope>
    <source>
        <strain evidence="12">CCUG 63287</strain>
    </source>
</reference>
<feature type="transmembrane region" description="Helical" evidence="9">
    <location>
        <begin position="128"/>
        <end position="148"/>
    </location>
</feature>
<dbReference type="NCBIfam" id="TIGR00836">
    <property type="entry name" value="amt"/>
    <property type="match status" value="1"/>
</dbReference>
<keyword evidence="7 9" id="KW-0924">Ammonia transport</keyword>
<dbReference type="PANTHER" id="PTHR43029:SF10">
    <property type="entry name" value="AMMONIUM TRANSPORTER MEP2"/>
    <property type="match status" value="1"/>
</dbReference>
<name>A0ABV9JAY2_9LACT</name>
<comment type="caution">
    <text evidence="11">The sequence shown here is derived from an EMBL/GenBank/DDBJ whole genome shotgun (WGS) entry which is preliminary data.</text>
</comment>
<feature type="transmembrane region" description="Helical" evidence="9">
    <location>
        <begin position="97"/>
        <end position="116"/>
    </location>
</feature>
<feature type="transmembrane region" description="Helical" evidence="9">
    <location>
        <begin position="51"/>
        <end position="77"/>
    </location>
</feature>
<evidence type="ECO:0000256" key="2">
    <source>
        <dbReference type="ARBA" id="ARBA00005887"/>
    </source>
</evidence>
<comment type="subcellular location">
    <subcellularLocation>
        <location evidence="9">Cell membrane</location>
        <topology evidence="9">Multi-pass membrane protein</topology>
    </subcellularLocation>
    <subcellularLocation>
        <location evidence="1">Membrane</location>
        <topology evidence="1">Multi-pass membrane protein</topology>
    </subcellularLocation>
</comment>
<keyword evidence="4 9" id="KW-0812">Transmembrane</keyword>
<evidence type="ECO:0000256" key="9">
    <source>
        <dbReference type="RuleBase" id="RU362002"/>
    </source>
</evidence>
<dbReference type="InterPro" id="IPR029020">
    <property type="entry name" value="Ammonium/urea_transptr"/>
</dbReference>
<evidence type="ECO:0000256" key="8">
    <source>
        <dbReference type="ARBA" id="ARBA00050025"/>
    </source>
</evidence>
<gene>
    <name evidence="11" type="ORF">ACFO26_01485</name>
</gene>
<keyword evidence="3 9" id="KW-0813">Transport</keyword>
<evidence type="ECO:0000313" key="12">
    <source>
        <dbReference type="Proteomes" id="UP001595987"/>
    </source>
</evidence>
<dbReference type="RefSeq" id="WP_213534155.1">
    <property type="nucleotide sequence ID" value="NZ_BOVQ01000003.1"/>
</dbReference>
<dbReference type="InterPro" id="IPR001905">
    <property type="entry name" value="Ammonium_transpt"/>
</dbReference>
<dbReference type="InterPro" id="IPR024041">
    <property type="entry name" value="NH4_transpt_AmtB-like_dom"/>
</dbReference>
<feature type="transmembrane region" description="Helical" evidence="9">
    <location>
        <begin position="313"/>
        <end position="332"/>
    </location>
</feature>
<feature type="transmembrane region" description="Helical" evidence="9">
    <location>
        <begin position="220"/>
        <end position="243"/>
    </location>
</feature>
<evidence type="ECO:0000256" key="7">
    <source>
        <dbReference type="ARBA" id="ARBA00023177"/>
    </source>
</evidence>
<feature type="transmembrane region" description="Helical" evidence="9">
    <location>
        <begin position="281"/>
        <end position="301"/>
    </location>
</feature>
<evidence type="ECO:0000259" key="10">
    <source>
        <dbReference type="Pfam" id="PF00909"/>
    </source>
</evidence>
<organism evidence="11 12">
    <name type="scientific">Lactococcus nasutitermitis</name>
    <dbReference type="NCBI Taxonomy" id="1652957"/>
    <lineage>
        <taxon>Bacteria</taxon>
        <taxon>Bacillati</taxon>
        <taxon>Bacillota</taxon>
        <taxon>Bacilli</taxon>
        <taxon>Lactobacillales</taxon>
        <taxon>Streptococcaceae</taxon>
        <taxon>Lactococcus</taxon>
    </lineage>
</organism>
<keyword evidence="6 9" id="KW-0472">Membrane</keyword>
<evidence type="ECO:0000313" key="11">
    <source>
        <dbReference type="EMBL" id="MFC4651581.1"/>
    </source>
</evidence>
<feature type="transmembrane region" description="Helical" evidence="9">
    <location>
        <begin position="6"/>
        <end position="30"/>
    </location>
</feature>
<dbReference type="PANTHER" id="PTHR43029">
    <property type="entry name" value="AMMONIUM TRANSPORTER MEP2"/>
    <property type="match status" value="1"/>
</dbReference>
<evidence type="ECO:0000256" key="4">
    <source>
        <dbReference type="ARBA" id="ARBA00022692"/>
    </source>
</evidence>
<evidence type="ECO:0000256" key="5">
    <source>
        <dbReference type="ARBA" id="ARBA00022989"/>
    </source>
</evidence>
<dbReference type="Proteomes" id="UP001595987">
    <property type="component" value="Unassembled WGS sequence"/>
</dbReference>
<dbReference type="PROSITE" id="PS01219">
    <property type="entry name" value="AMMONIUM_TRANSP"/>
    <property type="match status" value="1"/>
</dbReference>
<feature type="transmembrane region" description="Helical" evidence="9">
    <location>
        <begin position="194"/>
        <end position="214"/>
    </location>
</feature>
<accession>A0ABV9JAY2</accession>
<evidence type="ECO:0000256" key="6">
    <source>
        <dbReference type="ARBA" id="ARBA00023136"/>
    </source>
</evidence>
<sequence length="413" mass="43942">MNTGSIAFIMICSALVLLMTPALALFYGGLGRRKNVLNTMMMSLAPMALASLLWVIIGFTLSFSGSGAFLGNLSHIFMNGVSMAKNTMFPTNQIPDGLFSGFQMMFSIIAVALLTGSVAGRMRFTSMMIFMVFWLLLVYYPLAHLVWGGGFLAKLGAIDFAGGIVIHISSGISGLILAIVLGKRRDYERLEYRPHNIPFVVLGTGLLWFGWFGFNAGSALAANGVAITAFMTTNTAAATAMLSWMFVEKKITGKFSVLGACTGAIVGLATITPAAGFVPLWGAMLIGLIASPVSFFMMSVVKRKWGFDDALDVFGCHGIGGMLGALMTGILTTPALALRKGYSGLIYGSGKLFIANIVAILFALVFSGGVSFIIIKVIGLFTEIRVTDHAEAVGLDDSEHEETAYPTFLGLDS</sequence>
<keyword evidence="12" id="KW-1185">Reference proteome</keyword>
<feature type="domain" description="Ammonium transporter AmtB-like" evidence="10">
    <location>
        <begin position="7"/>
        <end position="405"/>
    </location>
</feature>
<dbReference type="Gene3D" id="1.10.3430.10">
    <property type="entry name" value="Ammonium transporter AmtB like domains"/>
    <property type="match status" value="1"/>
</dbReference>
<dbReference type="Pfam" id="PF00909">
    <property type="entry name" value="Ammonium_transp"/>
    <property type="match status" value="1"/>
</dbReference>
<dbReference type="EMBL" id="JBHSGD010000001">
    <property type="protein sequence ID" value="MFC4651581.1"/>
    <property type="molecule type" value="Genomic_DNA"/>
</dbReference>
<dbReference type="InterPro" id="IPR018047">
    <property type="entry name" value="Ammonium_transpt_CS"/>
</dbReference>
<evidence type="ECO:0000256" key="1">
    <source>
        <dbReference type="ARBA" id="ARBA00004141"/>
    </source>
</evidence>
<keyword evidence="5 9" id="KW-1133">Transmembrane helix</keyword>
<comment type="similarity">
    <text evidence="2 9">Belongs to the ammonia transporter channel (TC 1.A.11.2) family.</text>
</comment>
<feature type="transmembrane region" description="Helical" evidence="9">
    <location>
        <begin position="255"/>
        <end position="275"/>
    </location>
</feature>
<feature type="transmembrane region" description="Helical" evidence="9">
    <location>
        <begin position="160"/>
        <end position="182"/>
    </location>
</feature>
<evidence type="ECO:0000256" key="3">
    <source>
        <dbReference type="ARBA" id="ARBA00022448"/>
    </source>
</evidence>